<feature type="non-terminal residue" evidence="1">
    <location>
        <position position="186"/>
    </location>
</feature>
<evidence type="ECO:0000313" key="1">
    <source>
        <dbReference type="EMBL" id="TFK35888.1"/>
    </source>
</evidence>
<dbReference type="AlphaFoldDB" id="A0A5C3LVB9"/>
<feature type="non-terminal residue" evidence="1">
    <location>
        <position position="1"/>
    </location>
</feature>
<dbReference type="EMBL" id="ML213618">
    <property type="protein sequence ID" value="TFK35888.1"/>
    <property type="molecule type" value="Genomic_DNA"/>
</dbReference>
<name>A0A5C3LVB9_9AGAR</name>
<evidence type="ECO:0000313" key="2">
    <source>
        <dbReference type="Proteomes" id="UP000308652"/>
    </source>
</evidence>
<accession>A0A5C3LVB9</accession>
<keyword evidence="2" id="KW-1185">Reference proteome</keyword>
<dbReference type="Proteomes" id="UP000308652">
    <property type="component" value="Unassembled WGS sequence"/>
</dbReference>
<gene>
    <name evidence="1" type="ORF">BDQ12DRAFT_569624</name>
</gene>
<sequence length="186" mass="19145">ATEVQQCASMSITVQPAASGSVGVPPFYMLAFPVGGTPSTTLAGTNTKTINYQFTQPVGSEVMLNLADSTGNSGGIPQVLYKVVAGQNSQCVSSTSNSPEFTVTSNVTEVDTCQPWGLTMKGGVAPYFVTIAALDSGGVTNVTMPAQTDVYTYINRALPGSHLIGLIILSSTGRWASGTPLVTTKG</sequence>
<dbReference type="OrthoDB" id="2527908at2759"/>
<organism evidence="1 2">
    <name type="scientific">Crucibulum laeve</name>
    <dbReference type="NCBI Taxonomy" id="68775"/>
    <lineage>
        <taxon>Eukaryota</taxon>
        <taxon>Fungi</taxon>
        <taxon>Dikarya</taxon>
        <taxon>Basidiomycota</taxon>
        <taxon>Agaricomycotina</taxon>
        <taxon>Agaricomycetes</taxon>
        <taxon>Agaricomycetidae</taxon>
        <taxon>Agaricales</taxon>
        <taxon>Agaricineae</taxon>
        <taxon>Nidulariaceae</taxon>
        <taxon>Crucibulum</taxon>
    </lineage>
</organism>
<reference evidence="1 2" key="1">
    <citation type="journal article" date="2019" name="Nat. Ecol. Evol.">
        <title>Megaphylogeny resolves global patterns of mushroom evolution.</title>
        <authorList>
            <person name="Varga T."/>
            <person name="Krizsan K."/>
            <person name="Foldi C."/>
            <person name="Dima B."/>
            <person name="Sanchez-Garcia M."/>
            <person name="Sanchez-Ramirez S."/>
            <person name="Szollosi G.J."/>
            <person name="Szarkandi J.G."/>
            <person name="Papp V."/>
            <person name="Albert L."/>
            <person name="Andreopoulos W."/>
            <person name="Angelini C."/>
            <person name="Antonin V."/>
            <person name="Barry K.W."/>
            <person name="Bougher N.L."/>
            <person name="Buchanan P."/>
            <person name="Buyck B."/>
            <person name="Bense V."/>
            <person name="Catcheside P."/>
            <person name="Chovatia M."/>
            <person name="Cooper J."/>
            <person name="Damon W."/>
            <person name="Desjardin D."/>
            <person name="Finy P."/>
            <person name="Geml J."/>
            <person name="Haridas S."/>
            <person name="Hughes K."/>
            <person name="Justo A."/>
            <person name="Karasinski D."/>
            <person name="Kautmanova I."/>
            <person name="Kiss B."/>
            <person name="Kocsube S."/>
            <person name="Kotiranta H."/>
            <person name="LaButti K.M."/>
            <person name="Lechner B.E."/>
            <person name="Liimatainen K."/>
            <person name="Lipzen A."/>
            <person name="Lukacs Z."/>
            <person name="Mihaltcheva S."/>
            <person name="Morgado L.N."/>
            <person name="Niskanen T."/>
            <person name="Noordeloos M.E."/>
            <person name="Ohm R.A."/>
            <person name="Ortiz-Santana B."/>
            <person name="Ovrebo C."/>
            <person name="Racz N."/>
            <person name="Riley R."/>
            <person name="Savchenko A."/>
            <person name="Shiryaev A."/>
            <person name="Soop K."/>
            <person name="Spirin V."/>
            <person name="Szebenyi C."/>
            <person name="Tomsovsky M."/>
            <person name="Tulloss R.E."/>
            <person name="Uehling J."/>
            <person name="Grigoriev I.V."/>
            <person name="Vagvolgyi C."/>
            <person name="Papp T."/>
            <person name="Martin F.M."/>
            <person name="Miettinen O."/>
            <person name="Hibbett D.S."/>
            <person name="Nagy L.G."/>
        </authorList>
    </citation>
    <scope>NUCLEOTIDE SEQUENCE [LARGE SCALE GENOMIC DNA]</scope>
    <source>
        <strain evidence="1 2">CBS 166.37</strain>
    </source>
</reference>
<protein>
    <submittedName>
        <fullName evidence="1">Uncharacterized protein</fullName>
    </submittedName>
</protein>
<proteinExistence type="predicted"/>